<reference evidence="2 3" key="2">
    <citation type="journal article" date="2011" name="J. Bacteriol.">
        <title>Complete genome sequences for the anaerobic, extremely thermophilic plant biomass-degrading bacteria Caldicellulosiruptor hydrothermalis, Caldicellulosiruptor kristjanssonii, Caldicellulosiruptor kronotskyensis, Caldicellulosiruptor owensenis, and Caldicellulosiruptor lactoaceticus.</title>
        <authorList>
            <person name="Blumer-Schuette S.E."/>
            <person name="Ozdemir I."/>
            <person name="Mistry D."/>
            <person name="Lucas S."/>
            <person name="Lapidus A."/>
            <person name="Cheng J.F."/>
            <person name="Goodwin L.A."/>
            <person name="Pitluck S."/>
            <person name="Land M.L."/>
            <person name="Hauser L.J."/>
            <person name="Woyke T."/>
            <person name="Mikhailova N."/>
            <person name="Pati A."/>
            <person name="Kyrpides N.C."/>
            <person name="Ivanova N."/>
            <person name="Detter J.C."/>
            <person name="Walston-Davenport K."/>
            <person name="Han S."/>
            <person name="Adams M.W."/>
            <person name="Kelly R.M."/>
        </authorList>
    </citation>
    <scope>NUCLEOTIDE SEQUENCE [LARGE SCALE GENOMIC DNA]</scope>
    <source>
        <strain evidence="3">ATCC 700853 / DSM 12137 / I77R1B</strain>
    </source>
</reference>
<dbReference type="SUPFAM" id="SSF55383">
    <property type="entry name" value="Copper amine oxidase, domain N"/>
    <property type="match status" value="1"/>
</dbReference>
<evidence type="ECO:0008006" key="4">
    <source>
        <dbReference type="Google" id="ProtNLM"/>
    </source>
</evidence>
<protein>
    <recommendedName>
        <fullName evidence="4">Copper amine oxidase-like N-terminal domain-containing protein</fullName>
    </recommendedName>
</protein>
<keyword evidence="3" id="KW-1185">Reference proteome</keyword>
<accession>E4S5R6</accession>
<dbReference type="AlphaFoldDB" id="E4S5R6"/>
<reference key="1">
    <citation type="submission" date="2010-11" db="EMBL/GenBank/DDBJ databases">
        <title>Complete sequence of chromosome of Caldicellulosiruptor kristjanssonii 177R1B.</title>
        <authorList>
            <consortium name="US DOE Joint Genome Institute"/>
            <person name="Lucas S."/>
            <person name="Copeland A."/>
            <person name="Lapidus A."/>
            <person name="Cheng J.-F."/>
            <person name="Bruce D."/>
            <person name="Goodwin L."/>
            <person name="Pitluck S."/>
            <person name="Davenport K."/>
            <person name="Detter J.C."/>
            <person name="Han C."/>
            <person name="Tapia R."/>
            <person name="Land M."/>
            <person name="Hauser L."/>
            <person name="Jeffries C."/>
            <person name="Kyrpides N."/>
            <person name="Ivanova N."/>
            <person name="Mikhailova N."/>
            <person name="Blumer-Schuette S.E."/>
            <person name="Kelly R.M."/>
            <person name="Woyke T."/>
        </authorList>
    </citation>
    <scope>NUCLEOTIDE SEQUENCE</scope>
    <source>
        <strain>177R1B</strain>
    </source>
</reference>
<sequence>MPSLKRTVWLVTIFFILTGIFLGILLQERRPQLPQLERTQQQKTETISQEDEEWKKEYFKSKYKLVPAYDTTKRYDIEILVAKGGYSLAKAEDMAKVLLANWRIEDNWVVFRQNKREIKLMLENPKAVGWAVAKNNELKKAEFRLPYPARKLGGKIYVPVRSVLRLFGYSVRFDKNTGLIYFGYGLKVDDMCLVFERFVDQK</sequence>
<evidence type="ECO:0000313" key="2">
    <source>
        <dbReference type="EMBL" id="ADQ41576.1"/>
    </source>
</evidence>
<dbReference type="KEGG" id="cki:Calkr_2109"/>
<feature type="transmembrane region" description="Helical" evidence="1">
    <location>
        <begin position="6"/>
        <end position="26"/>
    </location>
</feature>
<evidence type="ECO:0000313" key="3">
    <source>
        <dbReference type="Proteomes" id="UP000009256"/>
    </source>
</evidence>
<dbReference type="EMBL" id="CP002326">
    <property type="protein sequence ID" value="ADQ41576.1"/>
    <property type="molecule type" value="Genomic_DNA"/>
</dbReference>
<dbReference type="STRING" id="632335.Calkr_2109"/>
<dbReference type="InterPro" id="IPR036582">
    <property type="entry name" value="Mao_N_sf"/>
</dbReference>
<proteinExistence type="predicted"/>
<dbReference type="OrthoDB" id="1791938at2"/>
<evidence type="ECO:0000256" key="1">
    <source>
        <dbReference type="SAM" id="Phobius"/>
    </source>
</evidence>
<keyword evidence="1" id="KW-1133">Transmembrane helix</keyword>
<gene>
    <name evidence="2" type="ordered locus">Calkr_2109</name>
</gene>
<dbReference type="HOGENOM" id="CLU_1358365_0_0_9"/>
<organism evidence="2 3">
    <name type="scientific">Caldicellulosiruptor acetigenus (strain ATCC 700853 / DSM 12137 / I77R1B)</name>
    <name type="common">Caldicellulosiruptor kristjanssonii</name>
    <dbReference type="NCBI Taxonomy" id="632335"/>
    <lineage>
        <taxon>Bacteria</taxon>
        <taxon>Bacillati</taxon>
        <taxon>Bacillota</taxon>
        <taxon>Bacillota incertae sedis</taxon>
        <taxon>Caldicellulosiruptorales</taxon>
        <taxon>Caldicellulosiruptoraceae</taxon>
        <taxon>Caldicellulosiruptor</taxon>
    </lineage>
</organism>
<dbReference type="Proteomes" id="UP000009256">
    <property type="component" value="Chromosome"/>
</dbReference>
<name>E4S5R6_CALA7</name>
<dbReference type="RefSeq" id="WP_013433297.1">
    <property type="nucleotide sequence ID" value="NC_014721.1"/>
</dbReference>
<keyword evidence="1" id="KW-0472">Membrane</keyword>
<keyword evidence="1" id="KW-0812">Transmembrane</keyword>